<dbReference type="InterPro" id="IPR050523">
    <property type="entry name" value="AKR_Detox_Biosynth"/>
</dbReference>
<keyword evidence="4" id="KW-1185">Reference proteome</keyword>
<dbReference type="Gene3D" id="3.20.20.100">
    <property type="entry name" value="NADP-dependent oxidoreductase domain"/>
    <property type="match status" value="1"/>
</dbReference>
<dbReference type="SUPFAM" id="SSF51430">
    <property type="entry name" value="NAD(P)-linked oxidoreductase"/>
    <property type="match status" value="1"/>
</dbReference>
<dbReference type="EMBL" id="LUGH01000093">
    <property type="protein sequence ID" value="OBZ89500.1"/>
    <property type="molecule type" value="Genomic_DNA"/>
</dbReference>
<evidence type="ECO:0000259" key="2">
    <source>
        <dbReference type="Pfam" id="PF00248"/>
    </source>
</evidence>
<dbReference type="GO" id="GO:0016491">
    <property type="term" value="F:oxidoreductase activity"/>
    <property type="evidence" value="ECO:0007669"/>
    <property type="project" value="UniProtKB-KW"/>
</dbReference>
<dbReference type="Proteomes" id="UP000093000">
    <property type="component" value="Unassembled WGS sequence"/>
</dbReference>
<feature type="domain" description="NADP-dependent oxidoreductase" evidence="2">
    <location>
        <begin position="24"/>
        <end position="257"/>
    </location>
</feature>
<dbReference type="CDD" id="cd19099">
    <property type="entry name" value="AKR_unchar"/>
    <property type="match status" value="1"/>
</dbReference>
<dbReference type="InParanoid" id="A0A1C7NKI4"/>
<proteinExistence type="predicted"/>
<gene>
    <name evidence="3" type="primary">ydjG</name>
    <name evidence="3" type="ORF">A0J61_02457</name>
</gene>
<sequence>MYNLAKSIIPKTGQQVTRLGFGSYRVSQPIHADALKRALQNGINIIDTGNNFEKGASETLIGNTLHSMIQSGELSRKSVTLVSKSGYLTTSELSTLDPQKDYVQLTEKSFHSVSPKVLERQIQTSLERLKTDKLDILMINSPERMLMSKNRRYTPSQLYKDLSESFNYLDSLVAEGTIGGYGICSNTMAFPTAADHVSLKQVLESCSKPQNLIAAQVPFNLYEKEAIVGHDRMDMTQTVAEFAKENDIYLMTNRPLNAIANGQIRVLVNHELGTDGRRPAEHEIISKMEKSFEVTGQLESDMMSELPIEEEALTAKFVWSQILSENLARLAQNHFATRHYLTQQVLPVLDKDLEQLNAYANELESEQDLPAYQAWIEKYKKSVNELVHDIVDYAYIDTLRKNNELDRILNALCPTLNDVPEDVYSGISVKALRILLSHSQVGTVFHGMRDPLYVKDATYAAQQEPLDQEDLDDLWRCPIFT</sequence>
<organism evidence="3 4">
    <name type="scientific">Choanephora cucurbitarum</name>
    <dbReference type="NCBI Taxonomy" id="101091"/>
    <lineage>
        <taxon>Eukaryota</taxon>
        <taxon>Fungi</taxon>
        <taxon>Fungi incertae sedis</taxon>
        <taxon>Mucoromycota</taxon>
        <taxon>Mucoromycotina</taxon>
        <taxon>Mucoromycetes</taxon>
        <taxon>Mucorales</taxon>
        <taxon>Mucorineae</taxon>
        <taxon>Choanephoraceae</taxon>
        <taxon>Choanephoroideae</taxon>
        <taxon>Choanephora</taxon>
    </lineage>
</organism>
<evidence type="ECO:0000313" key="3">
    <source>
        <dbReference type="EMBL" id="OBZ89500.1"/>
    </source>
</evidence>
<reference evidence="3 4" key="1">
    <citation type="submission" date="2016-03" db="EMBL/GenBank/DDBJ databases">
        <title>Choanephora cucurbitarum.</title>
        <authorList>
            <person name="Min B."/>
            <person name="Park H."/>
            <person name="Park J.-H."/>
            <person name="Shin H.-D."/>
            <person name="Choi I.-G."/>
        </authorList>
    </citation>
    <scope>NUCLEOTIDE SEQUENCE [LARGE SCALE GENOMIC DNA]</scope>
    <source>
        <strain evidence="3 4">KUS-F28377</strain>
    </source>
</reference>
<dbReference type="PANTHER" id="PTHR43364:SF4">
    <property type="entry name" value="NAD(P)-LINKED OXIDOREDUCTASE SUPERFAMILY PROTEIN"/>
    <property type="match status" value="1"/>
</dbReference>
<evidence type="ECO:0000256" key="1">
    <source>
        <dbReference type="ARBA" id="ARBA00023002"/>
    </source>
</evidence>
<accession>A0A1C7NKI4</accession>
<protein>
    <submittedName>
        <fullName evidence="3">Putative oxidoreductase YdjG</fullName>
    </submittedName>
</protein>
<dbReference type="InterPro" id="IPR023210">
    <property type="entry name" value="NADP_OxRdtase_dom"/>
</dbReference>
<name>A0A1C7NKI4_9FUNG</name>
<evidence type="ECO:0000313" key="4">
    <source>
        <dbReference type="Proteomes" id="UP000093000"/>
    </source>
</evidence>
<dbReference type="InterPro" id="IPR036812">
    <property type="entry name" value="NAD(P)_OxRdtase_dom_sf"/>
</dbReference>
<dbReference type="STRING" id="101091.A0A1C7NKI4"/>
<dbReference type="Pfam" id="PF00248">
    <property type="entry name" value="Aldo_ket_red"/>
    <property type="match status" value="1"/>
</dbReference>
<dbReference type="GO" id="GO:0005829">
    <property type="term" value="C:cytosol"/>
    <property type="evidence" value="ECO:0007669"/>
    <property type="project" value="TreeGrafter"/>
</dbReference>
<comment type="caution">
    <text evidence="3">The sequence shown here is derived from an EMBL/GenBank/DDBJ whole genome shotgun (WGS) entry which is preliminary data.</text>
</comment>
<dbReference type="PANTHER" id="PTHR43364">
    <property type="entry name" value="NADH-SPECIFIC METHYLGLYOXAL REDUCTASE-RELATED"/>
    <property type="match status" value="1"/>
</dbReference>
<dbReference type="OrthoDB" id="48988at2759"/>
<dbReference type="AlphaFoldDB" id="A0A1C7NKI4"/>
<keyword evidence="1" id="KW-0560">Oxidoreductase</keyword>